<reference evidence="1" key="1">
    <citation type="submission" date="2021-01" db="EMBL/GenBank/DDBJ databases">
        <authorList>
            <person name="Sun Q."/>
        </authorList>
    </citation>
    <scope>NUCLEOTIDE SEQUENCE</scope>
    <source>
        <strain evidence="1">YIM B02566</strain>
    </source>
</reference>
<protein>
    <submittedName>
        <fullName evidence="1">CbrC family protein</fullName>
    </submittedName>
</protein>
<organism evidence="1 2">
    <name type="scientific">Taklimakanibacter albus</name>
    <dbReference type="NCBI Taxonomy" id="2800327"/>
    <lineage>
        <taxon>Bacteria</taxon>
        <taxon>Pseudomonadati</taxon>
        <taxon>Pseudomonadota</taxon>
        <taxon>Alphaproteobacteria</taxon>
        <taxon>Hyphomicrobiales</taxon>
        <taxon>Aestuariivirgaceae</taxon>
        <taxon>Taklimakanibacter</taxon>
    </lineage>
</organism>
<dbReference type="EMBL" id="JAENHL010000007">
    <property type="protein sequence ID" value="MBK1868507.1"/>
    <property type="molecule type" value="Genomic_DNA"/>
</dbReference>
<gene>
    <name evidence="1" type="ORF">JHL16_19285</name>
</gene>
<evidence type="ECO:0000313" key="1">
    <source>
        <dbReference type="EMBL" id="MBK1868507.1"/>
    </source>
</evidence>
<accession>A0ACC5R7A2</accession>
<dbReference type="Proteomes" id="UP000616151">
    <property type="component" value="Unassembled WGS sequence"/>
</dbReference>
<keyword evidence="2" id="KW-1185">Reference proteome</keyword>
<name>A0ACC5R7A2_9HYPH</name>
<evidence type="ECO:0000313" key="2">
    <source>
        <dbReference type="Proteomes" id="UP000616151"/>
    </source>
</evidence>
<sequence length="52" mass="5623">MTLPKFTYHPDPIATGSLVASEEICICCGQARGFIYKGPAYAVEELVDCICP</sequence>
<proteinExistence type="predicted"/>
<comment type="caution">
    <text evidence="1">The sequence shown here is derived from an EMBL/GenBank/DDBJ whole genome shotgun (WGS) entry which is preliminary data.</text>
</comment>